<keyword evidence="2" id="KW-0812">Transmembrane</keyword>
<protein>
    <recommendedName>
        <fullName evidence="3">WW domain-containing protein</fullName>
    </recommendedName>
</protein>
<dbReference type="SUPFAM" id="SSF51045">
    <property type="entry name" value="WW domain"/>
    <property type="match status" value="1"/>
</dbReference>
<feature type="domain" description="WW" evidence="3">
    <location>
        <begin position="184"/>
        <end position="218"/>
    </location>
</feature>
<dbReference type="Gene3D" id="2.20.70.10">
    <property type="match status" value="2"/>
</dbReference>
<dbReference type="InterPro" id="IPR001202">
    <property type="entry name" value="WW_dom"/>
</dbReference>
<organism evidence="4 5">
    <name type="scientific">Triparma laevis f. longispina</name>
    <dbReference type="NCBI Taxonomy" id="1714387"/>
    <lineage>
        <taxon>Eukaryota</taxon>
        <taxon>Sar</taxon>
        <taxon>Stramenopiles</taxon>
        <taxon>Ochrophyta</taxon>
        <taxon>Bolidophyceae</taxon>
        <taxon>Parmales</taxon>
        <taxon>Triparmaceae</taxon>
        <taxon>Triparma</taxon>
    </lineage>
</organism>
<feature type="region of interest" description="Disordered" evidence="1">
    <location>
        <begin position="136"/>
        <end position="208"/>
    </location>
</feature>
<keyword evidence="5" id="KW-1185">Reference proteome</keyword>
<feature type="compositionally biased region" description="Basic residues" evidence="1">
    <location>
        <begin position="96"/>
        <end position="106"/>
    </location>
</feature>
<feature type="compositionally biased region" description="Basic and acidic residues" evidence="1">
    <location>
        <begin position="336"/>
        <end position="350"/>
    </location>
</feature>
<evidence type="ECO:0000313" key="5">
    <source>
        <dbReference type="Proteomes" id="UP001165122"/>
    </source>
</evidence>
<gene>
    <name evidence="4" type="ORF">TrLO_g13040</name>
</gene>
<dbReference type="InterPro" id="IPR036020">
    <property type="entry name" value="WW_dom_sf"/>
</dbReference>
<evidence type="ECO:0000256" key="2">
    <source>
        <dbReference type="SAM" id="Phobius"/>
    </source>
</evidence>
<feature type="transmembrane region" description="Helical" evidence="2">
    <location>
        <begin position="20"/>
        <end position="39"/>
    </location>
</feature>
<feature type="region of interest" description="Disordered" evidence="1">
    <location>
        <begin position="72"/>
        <end position="123"/>
    </location>
</feature>
<reference evidence="5" key="1">
    <citation type="journal article" date="2023" name="Commun. Biol.">
        <title>Genome analysis of Parmales, the sister group of diatoms, reveals the evolutionary specialization of diatoms from phago-mixotrophs to photoautotrophs.</title>
        <authorList>
            <person name="Ban H."/>
            <person name="Sato S."/>
            <person name="Yoshikawa S."/>
            <person name="Yamada K."/>
            <person name="Nakamura Y."/>
            <person name="Ichinomiya M."/>
            <person name="Sato N."/>
            <person name="Blanc-Mathieu R."/>
            <person name="Endo H."/>
            <person name="Kuwata A."/>
            <person name="Ogata H."/>
        </authorList>
    </citation>
    <scope>NUCLEOTIDE SEQUENCE [LARGE SCALE GENOMIC DNA]</scope>
    <source>
        <strain evidence="5">NIES 3700</strain>
    </source>
</reference>
<feature type="region of interest" description="Disordered" evidence="1">
    <location>
        <begin position="292"/>
        <end position="361"/>
    </location>
</feature>
<name>A0A9W7FLG2_9STRA</name>
<keyword evidence="2" id="KW-1133">Transmembrane helix</keyword>
<comment type="caution">
    <text evidence="4">The sequence shown here is derived from an EMBL/GenBank/DDBJ whole genome shotgun (WGS) entry which is preliminary data.</text>
</comment>
<dbReference type="Pfam" id="PF00397">
    <property type="entry name" value="WW"/>
    <property type="match status" value="1"/>
</dbReference>
<dbReference type="PROSITE" id="PS50020">
    <property type="entry name" value="WW_DOMAIN_2"/>
    <property type="match status" value="2"/>
</dbReference>
<dbReference type="EMBL" id="BRXW01000209">
    <property type="protein sequence ID" value="GMI14176.1"/>
    <property type="molecule type" value="Genomic_DNA"/>
</dbReference>
<feature type="compositionally biased region" description="Polar residues" evidence="1">
    <location>
        <begin position="351"/>
        <end position="361"/>
    </location>
</feature>
<feature type="compositionally biased region" description="Basic and acidic residues" evidence="1">
    <location>
        <begin position="151"/>
        <end position="169"/>
    </location>
</feature>
<dbReference type="OrthoDB" id="194556at2759"/>
<feature type="domain" description="WW" evidence="3">
    <location>
        <begin position="271"/>
        <end position="305"/>
    </location>
</feature>
<evidence type="ECO:0000259" key="3">
    <source>
        <dbReference type="PROSITE" id="PS50020"/>
    </source>
</evidence>
<dbReference type="AlphaFoldDB" id="A0A9W7FLG2"/>
<dbReference type="Proteomes" id="UP001165122">
    <property type="component" value="Unassembled WGS sequence"/>
</dbReference>
<dbReference type="SMART" id="SM00456">
    <property type="entry name" value="WW"/>
    <property type="match status" value="4"/>
</dbReference>
<sequence>MGEEQFSEQLHSWVDTNPWATVGICVGGFLIFGLCTFWLSDVSAIGCFCFECYYDDSHYLDDDSYVSDDEDVEQGFSRKNKVPPKTKPGSNAMQKKNTRRGNRRRSSVAEVKQKISGTKMRTRGFSVKDAVQIRMRKESKARPLVKAATGEPEKMEMVKSVKSEKEDRKKEKKKEKKEKKESSPSSADEWEAKVDPSSNNAYYENKRTSRKTWTAPIGTLTSQEAATGDWEEKVDQVSGHKYYENRKTGRKTWSPQQLAVAVNALGHGNVGNLNNDWVELVDQSSGHKYYSNSKTGEKTWTAPSVSAPPSGDEWERKIDLASGHPYFENTRTRQKTWTDHTGPERTHTERGSQMSKISETS</sequence>
<proteinExistence type="predicted"/>
<accession>A0A9W7FLG2</accession>
<evidence type="ECO:0000256" key="1">
    <source>
        <dbReference type="SAM" id="MobiDB-lite"/>
    </source>
</evidence>
<evidence type="ECO:0000313" key="4">
    <source>
        <dbReference type="EMBL" id="GMI14176.1"/>
    </source>
</evidence>
<keyword evidence="2" id="KW-0472">Membrane</keyword>